<comment type="caution">
    <text evidence="2">The sequence shown here is derived from an EMBL/GenBank/DDBJ whole genome shotgun (WGS) entry which is preliminary data.</text>
</comment>
<feature type="region of interest" description="Disordered" evidence="1">
    <location>
        <begin position="1"/>
        <end position="49"/>
    </location>
</feature>
<dbReference type="AlphaFoldDB" id="A0AAN7X1I3"/>
<feature type="compositionally biased region" description="Polar residues" evidence="1">
    <location>
        <begin position="1"/>
        <end position="16"/>
    </location>
</feature>
<name>A0AAN7X1I3_ELEMC</name>
<accession>A0AAN7X1I3</accession>
<evidence type="ECO:0000313" key="3">
    <source>
        <dbReference type="Proteomes" id="UP001346869"/>
    </source>
</evidence>
<proteinExistence type="predicted"/>
<reference evidence="2 3" key="1">
    <citation type="journal article" date="2023" name="Genes (Basel)">
        <title>Chromosome-Level Genome Assembly and Circadian Gene Repertoire of the Patagonia Blennie Eleginops maclovinus-The Closest Ancestral Proxy of Antarctic Cryonotothenioids.</title>
        <authorList>
            <person name="Cheng C.C."/>
            <person name="Rivera-Colon A.G."/>
            <person name="Minhas B.F."/>
            <person name="Wilson L."/>
            <person name="Rayamajhi N."/>
            <person name="Vargas-Chacoff L."/>
            <person name="Catchen J.M."/>
        </authorList>
    </citation>
    <scope>NUCLEOTIDE SEQUENCE [LARGE SCALE GENOMIC DNA]</scope>
    <source>
        <strain evidence="2">JMC-PN-2008</strain>
    </source>
</reference>
<reference evidence="2 3" key="2">
    <citation type="journal article" date="2023" name="Mol. Biol. Evol.">
        <title>Genomics of Secondarily Temperate Adaptation in the Only Non-Antarctic Icefish.</title>
        <authorList>
            <person name="Rivera-Colon A.G."/>
            <person name="Rayamajhi N."/>
            <person name="Minhas B.F."/>
            <person name="Madrigal G."/>
            <person name="Bilyk K.T."/>
            <person name="Yoon V."/>
            <person name="Hune M."/>
            <person name="Gregory S."/>
            <person name="Cheng C.H.C."/>
            <person name="Catchen J.M."/>
        </authorList>
    </citation>
    <scope>NUCLEOTIDE SEQUENCE [LARGE SCALE GENOMIC DNA]</scope>
    <source>
        <strain evidence="2">JMC-PN-2008</strain>
    </source>
</reference>
<gene>
    <name evidence="2" type="ORF">PBY51_023056</name>
</gene>
<organism evidence="2 3">
    <name type="scientific">Eleginops maclovinus</name>
    <name type="common">Patagonian blennie</name>
    <name type="synonym">Eleginus maclovinus</name>
    <dbReference type="NCBI Taxonomy" id="56733"/>
    <lineage>
        <taxon>Eukaryota</taxon>
        <taxon>Metazoa</taxon>
        <taxon>Chordata</taxon>
        <taxon>Craniata</taxon>
        <taxon>Vertebrata</taxon>
        <taxon>Euteleostomi</taxon>
        <taxon>Actinopterygii</taxon>
        <taxon>Neopterygii</taxon>
        <taxon>Teleostei</taxon>
        <taxon>Neoteleostei</taxon>
        <taxon>Acanthomorphata</taxon>
        <taxon>Eupercaria</taxon>
        <taxon>Perciformes</taxon>
        <taxon>Notothenioidei</taxon>
        <taxon>Eleginopidae</taxon>
        <taxon>Eleginops</taxon>
    </lineage>
</organism>
<keyword evidence="3" id="KW-1185">Reference proteome</keyword>
<evidence type="ECO:0000256" key="1">
    <source>
        <dbReference type="SAM" id="MobiDB-lite"/>
    </source>
</evidence>
<dbReference type="Proteomes" id="UP001346869">
    <property type="component" value="Unassembled WGS sequence"/>
</dbReference>
<dbReference type="EMBL" id="JAUZQC010000021">
    <property type="protein sequence ID" value="KAK5851509.1"/>
    <property type="molecule type" value="Genomic_DNA"/>
</dbReference>
<protein>
    <submittedName>
        <fullName evidence="2">Uncharacterized protein</fullName>
    </submittedName>
</protein>
<evidence type="ECO:0000313" key="2">
    <source>
        <dbReference type="EMBL" id="KAK5851509.1"/>
    </source>
</evidence>
<sequence length="84" mass="8517">MLHLLSDTTGAQSRSCSPVCGGGPGGGTDHSTGTETLTQSGGGTGETAGRLPEIMRTLGSPHRIFSAMKLNISAPSPPRLMSHV</sequence>